<dbReference type="STRING" id="3847.A0A0R0G565"/>
<protein>
    <submittedName>
        <fullName evidence="3 4">Uncharacterized protein</fullName>
    </submittedName>
</protein>
<dbReference type="AlphaFoldDB" id="A0A0R0G565"/>
<dbReference type="Gramene" id="KRH13354">
    <property type="protein sequence ID" value="KRH13354"/>
    <property type="gene ID" value="GLYMA_15G233000"/>
</dbReference>
<evidence type="ECO:0000256" key="1">
    <source>
        <dbReference type="ARBA" id="ARBA00004413"/>
    </source>
</evidence>
<evidence type="ECO:0000313" key="5">
    <source>
        <dbReference type="Proteomes" id="UP000008827"/>
    </source>
</evidence>
<organism evidence="3">
    <name type="scientific">Glycine max</name>
    <name type="common">Soybean</name>
    <name type="synonym">Glycine hispida</name>
    <dbReference type="NCBI Taxonomy" id="3847"/>
    <lineage>
        <taxon>Eukaryota</taxon>
        <taxon>Viridiplantae</taxon>
        <taxon>Streptophyta</taxon>
        <taxon>Embryophyta</taxon>
        <taxon>Tracheophyta</taxon>
        <taxon>Spermatophyta</taxon>
        <taxon>Magnoliopsida</taxon>
        <taxon>eudicotyledons</taxon>
        <taxon>Gunneridae</taxon>
        <taxon>Pentapetalae</taxon>
        <taxon>rosids</taxon>
        <taxon>fabids</taxon>
        <taxon>Fabales</taxon>
        <taxon>Fabaceae</taxon>
        <taxon>Papilionoideae</taxon>
        <taxon>50 kb inversion clade</taxon>
        <taxon>NPAAA clade</taxon>
        <taxon>indigoferoid/millettioid clade</taxon>
        <taxon>Phaseoleae</taxon>
        <taxon>Glycine</taxon>
        <taxon>Glycine subgen. Soja</taxon>
    </lineage>
</organism>
<dbReference type="SMR" id="A0A0R0G565"/>
<evidence type="ECO:0000313" key="3">
    <source>
        <dbReference type="EMBL" id="KRH13354.1"/>
    </source>
</evidence>
<dbReference type="PROSITE" id="PS50297">
    <property type="entry name" value="ANK_REP_REGION"/>
    <property type="match status" value="2"/>
</dbReference>
<dbReference type="InterPro" id="IPR044584">
    <property type="entry name" value="KEG"/>
</dbReference>
<dbReference type="GO" id="GO:0006952">
    <property type="term" value="P:defense response"/>
    <property type="evidence" value="ECO:0007669"/>
    <property type="project" value="InterPro"/>
</dbReference>
<feature type="repeat" description="ANK" evidence="2">
    <location>
        <begin position="26"/>
        <end position="58"/>
    </location>
</feature>
<dbReference type="PANTHER" id="PTHR46960:SF1">
    <property type="entry name" value="E3 UBIQUITIN-PROTEIN LIGASE KEG"/>
    <property type="match status" value="1"/>
</dbReference>
<dbReference type="Pfam" id="PF12796">
    <property type="entry name" value="Ank_2"/>
    <property type="match status" value="1"/>
</dbReference>
<keyword evidence="2" id="KW-0040">ANK repeat</keyword>
<reference evidence="4" key="2">
    <citation type="submission" date="2018-02" db="UniProtKB">
        <authorList>
            <consortium name="EnsemblPlants"/>
        </authorList>
    </citation>
    <scope>IDENTIFICATION</scope>
    <source>
        <strain evidence="4">Williams 82</strain>
    </source>
</reference>
<dbReference type="SUPFAM" id="SSF48403">
    <property type="entry name" value="Ankyrin repeat"/>
    <property type="match status" value="1"/>
</dbReference>
<gene>
    <name evidence="3" type="ORF">GLYMA_15G233000</name>
</gene>
<proteinExistence type="predicted"/>
<evidence type="ECO:0000313" key="4">
    <source>
        <dbReference type="EnsemblPlants" id="KRH13354"/>
    </source>
</evidence>
<keyword evidence="5" id="KW-1185">Reference proteome</keyword>
<dbReference type="GO" id="GO:0016567">
    <property type="term" value="P:protein ubiquitination"/>
    <property type="evidence" value="ECO:0007669"/>
    <property type="project" value="InterPro"/>
</dbReference>
<reference evidence="3" key="3">
    <citation type="submission" date="2018-07" db="EMBL/GenBank/DDBJ databases">
        <title>WGS assembly of Glycine max.</title>
        <authorList>
            <person name="Schmutz J."/>
            <person name="Cannon S."/>
            <person name="Schlueter J."/>
            <person name="Ma J."/>
            <person name="Mitros T."/>
            <person name="Nelson W."/>
            <person name="Hyten D."/>
            <person name="Song Q."/>
            <person name="Thelen J."/>
            <person name="Cheng J."/>
            <person name="Xu D."/>
            <person name="Hellsten U."/>
            <person name="May G."/>
            <person name="Yu Y."/>
            <person name="Sakurai T."/>
            <person name="Umezawa T."/>
            <person name="Bhattacharyya M."/>
            <person name="Sandhu D."/>
            <person name="Valliyodan B."/>
            <person name="Lindquist E."/>
            <person name="Peto M."/>
            <person name="Grant D."/>
            <person name="Shu S."/>
            <person name="Goodstein D."/>
            <person name="Barry K."/>
            <person name="Futrell-Griggs M."/>
            <person name="Abernathy B."/>
            <person name="Du J."/>
            <person name="Tian Z."/>
            <person name="Zhu L."/>
            <person name="Gill N."/>
            <person name="Joshi T."/>
            <person name="Libault M."/>
            <person name="Sethuraman A."/>
            <person name="Zhang X."/>
            <person name="Shinozaki K."/>
            <person name="Nguyen H."/>
            <person name="Wing R."/>
            <person name="Cregan P."/>
            <person name="Specht J."/>
            <person name="Grimwood J."/>
            <person name="Rokhsar D."/>
            <person name="Stacey G."/>
            <person name="Shoemaker R."/>
            <person name="Jackson S."/>
        </authorList>
    </citation>
    <scope>NUCLEOTIDE SEQUENCE</scope>
    <source>
        <tissue evidence="3">Callus</tissue>
    </source>
</reference>
<dbReference type="SMART" id="SM00248">
    <property type="entry name" value="ANK"/>
    <property type="match status" value="2"/>
</dbReference>
<dbReference type="Proteomes" id="UP000008827">
    <property type="component" value="Chromosome 15"/>
</dbReference>
<dbReference type="PANTHER" id="PTHR46960">
    <property type="entry name" value="E3 UBIQUITIN-PROTEIN LIGASE KEG"/>
    <property type="match status" value="1"/>
</dbReference>
<dbReference type="GO" id="GO:0005886">
    <property type="term" value="C:plasma membrane"/>
    <property type="evidence" value="ECO:0007669"/>
    <property type="project" value="UniProtKB-SubCell"/>
</dbReference>
<dbReference type="Gene3D" id="1.25.40.20">
    <property type="entry name" value="Ankyrin repeat-containing domain"/>
    <property type="match status" value="1"/>
</dbReference>
<dbReference type="EnsemblPlants" id="KRH13354">
    <property type="protein sequence ID" value="KRH13354"/>
    <property type="gene ID" value="GLYMA_15G233000"/>
</dbReference>
<feature type="repeat" description="ANK" evidence="2">
    <location>
        <begin position="59"/>
        <end position="91"/>
    </location>
</feature>
<sequence length="233" mass="25965">MSTALWMAAASKKDHESDPSAQHSQHGRTALHTAVMIDDVKLVKVILAAGVDVNIRNVHNGIPLHIALARGAKSCVELLLCIGADCNLQKTLATFIFPFQKKVPPMTYRVMFYYSGKTLGDILDVLPREWISEDLMEALMKKGVCLSPAIFELGDWVKFRKTSITPTNGWEGDRQKQVGFLQRVPDKDNLIASFCSGEYYSVLANKVVKVVPLDRGQHVQLKEDVKKPRFLSA</sequence>
<name>A0A0R0G565_SOYBN</name>
<dbReference type="EMBL" id="CM000848">
    <property type="protein sequence ID" value="KRH13354.1"/>
    <property type="molecule type" value="Genomic_DNA"/>
</dbReference>
<dbReference type="GO" id="GO:0009738">
    <property type="term" value="P:abscisic acid-activated signaling pathway"/>
    <property type="evidence" value="ECO:0007669"/>
    <property type="project" value="InterPro"/>
</dbReference>
<dbReference type="PROSITE" id="PS50088">
    <property type="entry name" value="ANK_REPEAT"/>
    <property type="match status" value="2"/>
</dbReference>
<comment type="subcellular location">
    <subcellularLocation>
        <location evidence="1">Cell membrane</location>
        <topology evidence="1">Peripheral membrane protein</topology>
        <orientation evidence="1">Cytoplasmic side</orientation>
    </subcellularLocation>
</comment>
<evidence type="ECO:0000256" key="2">
    <source>
        <dbReference type="PROSITE-ProRule" id="PRU00023"/>
    </source>
</evidence>
<reference evidence="3 4" key="1">
    <citation type="journal article" date="2010" name="Nature">
        <title>Genome sequence of the palaeopolyploid soybean.</title>
        <authorList>
            <person name="Schmutz J."/>
            <person name="Cannon S.B."/>
            <person name="Schlueter J."/>
            <person name="Ma J."/>
            <person name="Mitros T."/>
            <person name="Nelson W."/>
            <person name="Hyten D.L."/>
            <person name="Song Q."/>
            <person name="Thelen J.J."/>
            <person name="Cheng J."/>
            <person name="Xu D."/>
            <person name="Hellsten U."/>
            <person name="May G.D."/>
            <person name="Yu Y."/>
            <person name="Sakurai T."/>
            <person name="Umezawa T."/>
            <person name="Bhattacharyya M.K."/>
            <person name="Sandhu D."/>
            <person name="Valliyodan B."/>
            <person name="Lindquist E."/>
            <person name="Peto M."/>
            <person name="Grant D."/>
            <person name="Shu S."/>
            <person name="Goodstein D."/>
            <person name="Barry K."/>
            <person name="Futrell-Griggs M."/>
            <person name="Abernathy B."/>
            <person name="Du J."/>
            <person name="Tian Z."/>
            <person name="Zhu L."/>
            <person name="Gill N."/>
            <person name="Joshi T."/>
            <person name="Libault M."/>
            <person name="Sethuraman A."/>
            <person name="Zhang X.-C."/>
            <person name="Shinozaki K."/>
            <person name="Nguyen H.T."/>
            <person name="Wing R.A."/>
            <person name="Cregan P."/>
            <person name="Specht J."/>
            <person name="Grimwood J."/>
            <person name="Rokhsar D."/>
            <person name="Stacey G."/>
            <person name="Shoemaker R.C."/>
            <person name="Jackson S.A."/>
        </authorList>
    </citation>
    <scope>NUCLEOTIDE SEQUENCE</scope>
    <source>
        <strain evidence="4">cv. Williams 82</strain>
        <tissue evidence="3">Callus</tissue>
    </source>
</reference>
<dbReference type="InParanoid" id="A0A0R0G565"/>
<dbReference type="InterPro" id="IPR036770">
    <property type="entry name" value="Ankyrin_rpt-contain_sf"/>
</dbReference>
<accession>A0A0R0G565</accession>
<dbReference type="InterPro" id="IPR002110">
    <property type="entry name" value="Ankyrin_rpt"/>
</dbReference>
<dbReference type="GO" id="GO:0004842">
    <property type="term" value="F:ubiquitin-protein transferase activity"/>
    <property type="evidence" value="ECO:0007669"/>
    <property type="project" value="InterPro"/>
</dbReference>